<evidence type="ECO:0000256" key="3">
    <source>
        <dbReference type="SAM" id="MobiDB-lite"/>
    </source>
</evidence>
<dbReference type="PANTHER" id="PTHR22792">
    <property type="entry name" value="LUPUS LA PROTEIN-RELATED"/>
    <property type="match status" value="1"/>
</dbReference>
<feature type="domain" description="HTH La-type RNA-binding" evidence="4">
    <location>
        <begin position="234"/>
        <end position="326"/>
    </location>
</feature>
<dbReference type="GO" id="GO:0005829">
    <property type="term" value="C:cytosol"/>
    <property type="evidence" value="ECO:0007669"/>
    <property type="project" value="TreeGrafter"/>
</dbReference>
<reference evidence="5 6" key="1">
    <citation type="journal article" date="2016" name="PLoS ONE">
        <title>Sequence Assembly of Yarrowia lipolytica Strain W29/CLIB89 Shows Transposable Element Diversity.</title>
        <authorList>
            <person name="Magnan C."/>
            <person name="Yu J."/>
            <person name="Chang I."/>
            <person name="Jahn E."/>
            <person name="Kanomata Y."/>
            <person name="Wu J."/>
            <person name="Zeller M."/>
            <person name="Oakes M."/>
            <person name="Baldi P."/>
            <person name="Sandmeyer S."/>
        </authorList>
    </citation>
    <scope>NUCLEOTIDE SEQUENCE [LARGE SCALE GENOMIC DNA]</scope>
    <source>
        <strain evidence="6">CLIB89(W29)</strain>
    </source>
</reference>
<keyword evidence="1 2" id="KW-0694">RNA-binding</keyword>
<evidence type="ECO:0000256" key="1">
    <source>
        <dbReference type="ARBA" id="ARBA00022884"/>
    </source>
</evidence>
<dbReference type="InterPro" id="IPR045180">
    <property type="entry name" value="La_dom_prot"/>
</dbReference>
<feature type="compositionally biased region" description="Low complexity" evidence="3">
    <location>
        <begin position="347"/>
        <end position="365"/>
    </location>
</feature>
<accession>A0A1D8NAD6</accession>
<dbReference type="Pfam" id="PF05383">
    <property type="entry name" value="La"/>
    <property type="match status" value="1"/>
</dbReference>
<dbReference type="CDD" id="cd07323">
    <property type="entry name" value="LAM"/>
    <property type="match status" value="1"/>
</dbReference>
<dbReference type="Proteomes" id="UP000182444">
    <property type="component" value="Chromosome 1C"/>
</dbReference>
<dbReference type="VEuPathDB" id="FungiDB:YALI0_C09526g"/>
<protein>
    <recommendedName>
        <fullName evidence="4">HTH La-type RNA-binding domain-containing protein</fullName>
    </recommendedName>
</protein>
<dbReference type="PROSITE" id="PS50961">
    <property type="entry name" value="HTH_LA"/>
    <property type="match status" value="1"/>
</dbReference>
<feature type="compositionally biased region" description="Gly residues" evidence="3">
    <location>
        <begin position="186"/>
        <end position="199"/>
    </location>
</feature>
<feature type="compositionally biased region" description="Low complexity" evidence="3">
    <location>
        <begin position="172"/>
        <end position="185"/>
    </location>
</feature>
<feature type="compositionally biased region" description="Basic and acidic residues" evidence="3">
    <location>
        <begin position="10"/>
        <end position="31"/>
    </location>
</feature>
<dbReference type="GeneID" id="2909769"/>
<dbReference type="SUPFAM" id="SSF46785">
    <property type="entry name" value="Winged helix' DNA-binding domain"/>
    <property type="match status" value="1"/>
</dbReference>
<dbReference type="AlphaFoldDB" id="A0A1D8NAD6"/>
<feature type="region of interest" description="Disordered" evidence="3">
    <location>
        <begin position="1"/>
        <end position="202"/>
    </location>
</feature>
<evidence type="ECO:0000256" key="2">
    <source>
        <dbReference type="PROSITE-ProRule" id="PRU00332"/>
    </source>
</evidence>
<dbReference type="SMART" id="SM00715">
    <property type="entry name" value="LA"/>
    <property type="match status" value="1"/>
</dbReference>
<dbReference type="GO" id="GO:0003723">
    <property type="term" value="F:RNA binding"/>
    <property type="evidence" value="ECO:0007669"/>
    <property type="project" value="UniProtKB-UniRule"/>
</dbReference>
<dbReference type="RefSeq" id="XP_501645.2">
    <property type="nucleotide sequence ID" value="XM_501645.3"/>
</dbReference>
<organism evidence="5 6">
    <name type="scientific">Yarrowia lipolytica</name>
    <name type="common">Candida lipolytica</name>
    <dbReference type="NCBI Taxonomy" id="4952"/>
    <lineage>
        <taxon>Eukaryota</taxon>
        <taxon>Fungi</taxon>
        <taxon>Dikarya</taxon>
        <taxon>Ascomycota</taxon>
        <taxon>Saccharomycotina</taxon>
        <taxon>Dipodascomycetes</taxon>
        <taxon>Dipodascales</taxon>
        <taxon>Dipodascales incertae sedis</taxon>
        <taxon>Yarrowia</taxon>
    </lineage>
</organism>
<feature type="region of interest" description="Disordered" evidence="3">
    <location>
        <begin position="340"/>
        <end position="387"/>
    </location>
</feature>
<evidence type="ECO:0000259" key="4">
    <source>
        <dbReference type="PROSITE" id="PS50961"/>
    </source>
</evidence>
<dbReference type="InterPro" id="IPR006630">
    <property type="entry name" value="La_HTH"/>
</dbReference>
<evidence type="ECO:0000313" key="5">
    <source>
        <dbReference type="EMBL" id="AOW02584.1"/>
    </source>
</evidence>
<dbReference type="KEGG" id="yli:2909769"/>
<evidence type="ECO:0000313" key="6">
    <source>
        <dbReference type="Proteomes" id="UP000182444"/>
    </source>
</evidence>
<dbReference type="GO" id="GO:0010494">
    <property type="term" value="C:cytoplasmic stress granule"/>
    <property type="evidence" value="ECO:0007669"/>
    <property type="project" value="TreeGrafter"/>
</dbReference>
<dbReference type="VEuPathDB" id="FungiDB:YALI1_C13227g"/>
<dbReference type="InterPro" id="IPR036390">
    <property type="entry name" value="WH_DNA-bd_sf"/>
</dbReference>
<dbReference type="GO" id="GO:0045727">
    <property type="term" value="P:positive regulation of translation"/>
    <property type="evidence" value="ECO:0007669"/>
    <property type="project" value="TreeGrafter"/>
</dbReference>
<dbReference type="eggNOG" id="KOG2590">
    <property type="taxonomic scope" value="Eukaryota"/>
</dbReference>
<feature type="compositionally biased region" description="Low complexity" evidence="3">
    <location>
        <begin position="137"/>
        <end position="153"/>
    </location>
</feature>
<dbReference type="Gene3D" id="1.10.10.10">
    <property type="entry name" value="Winged helix-like DNA-binding domain superfamily/Winged helix DNA-binding domain"/>
    <property type="match status" value="1"/>
</dbReference>
<dbReference type="InterPro" id="IPR036388">
    <property type="entry name" value="WH-like_DNA-bd_sf"/>
</dbReference>
<dbReference type="EMBL" id="CP017555">
    <property type="protein sequence ID" value="AOW02584.1"/>
    <property type="molecule type" value="Genomic_DNA"/>
</dbReference>
<proteinExistence type="predicted"/>
<name>A0A1D8NAD6_YARLL</name>
<gene>
    <name evidence="5" type="ORF">YALI1_C13227g</name>
</gene>
<dbReference type="PANTHER" id="PTHR22792:SF132">
    <property type="entry name" value="LA-RELATED PROTEIN 1"/>
    <property type="match status" value="1"/>
</dbReference>
<sequence>MSAPSYASVAKEDERVEGEMIQDANDKEVASDKGPQPAAKDKADGSEKAAAGDMKGGDKSVSSEEPVITSLTPAPPPKVNAWKIKSDTVAVAPPSFEDKRDTSPAAPKMKMVKGEKWVPYTPTLVMNGGKRGGRSKGQGNQTGQNGSQSQSSQPRRKSKPRAPHGDKKDASDSSATGAGASASGGSSDGGAEGAGGAGGSEKRKMRYNYRKNYYKNDFQPQGGAPGQPGFYQPPGAYEYALSLIIGQVEYYFSVENLCKDLFMRKQMNSAGLVPLTLIAGFNRVKALAHDPAVFMQACRFAPSLQVVGDRIRLQQGWEQWVLPLEERDEAGKVEDVDPEAEAFPGLQQHQHQQQQMQMQHQQIQQSSEPSKVSFDVANATPFVPKKQ</sequence>